<protein>
    <submittedName>
        <fullName evidence="1">Uncharacterized protein</fullName>
    </submittedName>
</protein>
<proteinExistence type="predicted"/>
<dbReference type="RefSeq" id="WP_164270965.1">
    <property type="nucleotide sequence ID" value="NZ_JAAGMQ010000110.1"/>
</dbReference>
<name>A0A6G3T7Q7_9ACTN</name>
<accession>A0A6G3T7Q7</accession>
<dbReference type="AlphaFoldDB" id="A0A6G3T7Q7"/>
<organism evidence="1 2">
    <name type="scientific">Streptomyces rubrogriseus</name>
    <dbReference type="NCBI Taxonomy" id="194673"/>
    <lineage>
        <taxon>Bacteria</taxon>
        <taxon>Bacillati</taxon>
        <taxon>Actinomycetota</taxon>
        <taxon>Actinomycetes</taxon>
        <taxon>Kitasatosporales</taxon>
        <taxon>Streptomycetaceae</taxon>
        <taxon>Streptomyces</taxon>
        <taxon>Streptomyces violaceoruber group</taxon>
    </lineage>
</organism>
<dbReference type="EMBL" id="JAAGMQ010000110">
    <property type="protein sequence ID" value="NEC32368.1"/>
    <property type="molecule type" value="Genomic_DNA"/>
</dbReference>
<gene>
    <name evidence="1" type="ORF">G3I66_04095</name>
</gene>
<comment type="caution">
    <text evidence="1">The sequence shown here is derived from an EMBL/GenBank/DDBJ whole genome shotgun (WGS) entry which is preliminary data.</text>
</comment>
<dbReference type="Proteomes" id="UP000475666">
    <property type="component" value="Unassembled WGS sequence"/>
</dbReference>
<evidence type="ECO:0000313" key="2">
    <source>
        <dbReference type="Proteomes" id="UP000475666"/>
    </source>
</evidence>
<reference evidence="1 2" key="1">
    <citation type="submission" date="2020-01" db="EMBL/GenBank/DDBJ databases">
        <title>Insect and environment-associated Actinomycetes.</title>
        <authorList>
            <person name="Currrie C."/>
            <person name="Chevrette M."/>
            <person name="Carlson C."/>
            <person name="Stubbendieck R."/>
            <person name="Wendt-Pienkowski E."/>
        </authorList>
    </citation>
    <scope>NUCLEOTIDE SEQUENCE [LARGE SCALE GENOMIC DNA]</scope>
    <source>
        <strain evidence="1 2">SID7739</strain>
    </source>
</reference>
<evidence type="ECO:0000313" key="1">
    <source>
        <dbReference type="EMBL" id="NEC32368.1"/>
    </source>
</evidence>
<sequence length="140" mass="14841">MFAIGSLLLAGSLTSCVNYSGCGIGRVDDDVVSEDLLGTYTGSEYGRLTFAPGGKLTYQDWEFSGGEYEKVSGAGKWSFGRGKEQDSVALGLDYPRTVEGGGTYGVTLFVAGSAGDLRLYDYLTDPDVCELNEFTHDSGA</sequence>